<evidence type="ECO:0000313" key="2">
    <source>
        <dbReference type="EMBL" id="CEG04790.1"/>
    </source>
</evidence>
<dbReference type="AlphaFoldDB" id="A0A090MGQ0"/>
<feature type="compositionally biased region" description="Basic and acidic residues" evidence="1">
    <location>
        <begin position="34"/>
        <end position="51"/>
    </location>
</feature>
<reference evidence="2" key="1">
    <citation type="submission" date="2013-05" db="EMBL/GenBank/DDBJ databases">
        <title>Draft genome sequences of six wheat associated Fusarium spp. isolates.</title>
        <authorList>
            <person name="Moolhuijzen P.M."/>
            <person name="Manners J.M."/>
            <person name="Wilcox S."/>
            <person name="Bellgard M.I."/>
            <person name="Gardiner D.M."/>
        </authorList>
    </citation>
    <scope>NUCLEOTIDE SEQUENCE</scope>
    <source>
        <strain evidence="2">CS3069</strain>
    </source>
</reference>
<dbReference type="EMBL" id="HG319082">
    <property type="protein sequence ID" value="CEG05829.1"/>
    <property type="molecule type" value="Genomic_DNA"/>
</dbReference>
<accession>A0A090MGQ0</accession>
<feature type="region of interest" description="Disordered" evidence="1">
    <location>
        <begin position="32"/>
        <end position="51"/>
    </location>
</feature>
<evidence type="ECO:0000256" key="1">
    <source>
        <dbReference type="SAM" id="MobiDB-lite"/>
    </source>
</evidence>
<protein>
    <submittedName>
        <fullName evidence="2">WGS project CBMI000000000 data, contig CS3069_c002073</fullName>
    </submittedName>
</protein>
<sequence>MSKLVNDVKSGIKGIHGAGEALRGNVLDATDQAFHTDKNDPKTLKKETDNKIVAEKGKQDMKDFDNTLARREHEHRGVEPPAHIGKREKEIEQENELRRSERELERVKAHDRPNEGLSREPGTILPGETNTYGNGRTDDDVDVPARKLA</sequence>
<name>A0A090MGQ0_9HYPO</name>
<feature type="region of interest" description="Disordered" evidence="1">
    <location>
        <begin position="70"/>
        <end position="149"/>
    </location>
</feature>
<dbReference type="EMBL" id="CBMI010002071">
    <property type="protein sequence ID" value="CEG04790.1"/>
    <property type="molecule type" value="Genomic_DNA"/>
</dbReference>
<proteinExistence type="predicted"/>
<feature type="region of interest" description="Disordered" evidence="1">
    <location>
        <begin position="1"/>
        <end position="24"/>
    </location>
</feature>
<organism evidence="2">
    <name type="scientific">Fusarium clavum</name>
    <dbReference type="NCBI Taxonomy" id="2594811"/>
    <lineage>
        <taxon>Eukaryota</taxon>
        <taxon>Fungi</taxon>
        <taxon>Dikarya</taxon>
        <taxon>Ascomycota</taxon>
        <taxon>Pezizomycotina</taxon>
        <taxon>Sordariomycetes</taxon>
        <taxon>Hypocreomycetidae</taxon>
        <taxon>Hypocreales</taxon>
        <taxon>Nectriaceae</taxon>
        <taxon>Fusarium</taxon>
        <taxon>Fusarium incarnatum-equiseti species complex</taxon>
    </lineage>
</organism>
<feature type="compositionally biased region" description="Basic and acidic residues" evidence="1">
    <location>
        <begin position="85"/>
        <end position="118"/>
    </location>
</feature>
<gene>
    <name evidence="2" type="ORF">BN850_0075760</name>
</gene>